<keyword evidence="2" id="KW-1185">Reference proteome</keyword>
<comment type="caution">
    <text evidence="1">The sequence shown here is derived from an EMBL/GenBank/DDBJ whole genome shotgun (WGS) entry which is preliminary data.</text>
</comment>
<evidence type="ECO:0000313" key="2">
    <source>
        <dbReference type="Proteomes" id="UP000305539"/>
    </source>
</evidence>
<reference evidence="1 2" key="1">
    <citation type="submission" date="2019-04" db="EMBL/GenBank/DDBJ databases">
        <title>Trinickia sp. 7GSK02, isolated from subtropical forest soil.</title>
        <authorList>
            <person name="Gao Z.-H."/>
            <person name="Qiu L.-H."/>
        </authorList>
    </citation>
    <scope>NUCLEOTIDE SEQUENCE [LARGE SCALE GENOMIC DNA]</scope>
    <source>
        <strain evidence="1 2">7GSK02</strain>
    </source>
</reference>
<accession>A0A4U1I7P8</accession>
<organism evidence="1 2">
    <name type="scientific">Trinickia terrae</name>
    <dbReference type="NCBI Taxonomy" id="2571161"/>
    <lineage>
        <taxon>Bacteria</taxon>
        <taxon>Pseudomonadati</taxon>
        <taxon>Pseudomonadota</taxon>
        <taxon>Betaproteobacteria</taxon>
        <taxon>Burkholderiales</taxon>
        <taxon>Burkholderiaceae</taxon>
        <taxon>Trinickia</taxon>
    </lineage>
</organism>
<dbReference type="Proteomes" id="UP000305539">
    <property type="component" value="Unassembled WGS sequence"/>
</dbReference>
<dbReference type="EMBL" id="SWJE01000005">
    <property type="protein sequence ID" value="TKC89439.1"/>
    <property type="molecule type" value="Genomic_DNA"/>
</dbReference>
<sequence length="109" mass="12209">MEKIFIVPFHITRMESSIMPPSLAGAYVSCYASGRDYAEATEKCLKKLVADGLNPLEVLQPIHEMKLEDWARHVSEVWRDQADSLPDQAAFEEAIKSDAVVYGPFGSYT</sequence>
<protein>
    <submittedName>
        <fullName evidence="1">Uncharacterized protein</fullName>
    </submittedName>
</protein>
<dbReference type="AlphaFoldDB" id="A0A4U1I7P8"/>
<evidence type="ECO:0000313" key="1">
    <source>
        <dbReference type="EMBL" id="TKC89439.1"/>
    </source>
</evidence>
<proteinExistence type="predicted"/>
<gene>
    <name evidence="1" type="ORF">FAZ69_10905</name>
</gene>
<dbReference type="OrthoDB" id="9154109at2"/>
<name>A0A4U1I7P8_9BURK</name>